<dbReference type="GO" id="GO:0006259">
    <property type="term" value="P:DNA metabolic process"/>
    <property type="evidence" value="ECO:0007669"/>
    <property type="project" value="UniProtKB-ARBA"/>
</dbReference>
<evidence type="ECO:0000256" key="1">
    <source>
        <dbReference type="ARBA" id="ARBA00022722"/>
    </source>
</evidence>
<dbReference type="PANTHER" id="PTHR30231:SF4">
    <property type="entry name" value="PROTEIN NEN2"/>
    <property type="match status" value="1"/>
</dbReference>
<dbReference type="InterPro" id="IPR013520">
    <property type="entry name" value="Ribonucl_H"/>
</dbReference>
<keyword evidence="6" id="KW-1185">Reference proteome</keyword>
<evidence type="ECO:0000313" key="6">
    <source>
        <dbReference type="Proteomes" id="UP000003947"/>
    </source>
</evidence>
<gene>
    <name evidence="5" type="ORF">MicloDRAFT_00026540</name>
</gene>
<keyword evidence="2" id="KW-0378">Hydrolase</keyword>
<feature type="domain" description="Exonuclease" evidence="4">
    <location>
        <begin position="3"/>
        <end position="168"/>
    </location>
</feature>
<dbReference type="SMART" id="SM00479">
    <property type="entry name" value="EXOIII"/>
    <property type="match status" value="1"/>
</dbReference>
<dbReference type="HOGENOM" id="CLU_1452878_0_0_5"/>
<dbReference type="GO" id="GO:0003676">
    <property type="term" value="F:nucleic acid binding"/>
    <property type="evidence" value="ECO:0007669"/>
    <property type="project" value="InterPro"/>
</dbReference>
<dbReference type="PANTHER" id="PTHR30231">
    <property type="entry name" value="DNA POLYMERASE III SUBUNIT EPSILON"/>
    <property type="match status" value="1"/>
</dbReference>
<dbReference type="RefSeq" id="WP_009491782.1">
    <property type="nucleotide sequence ID" value="NZ_CP141050.1"/>
</dbReference>
<dbReference type="eggNOG" id="COG0847">
    <property type="taxonomic scope" value="Bacteria"/>
</dbReference>
<dbReference type="PATRIC" id="fig|864069.3.peg.2862"/>
<accession>I4YYF7</accession>
<dbReference type="Proteomes" id="UP000003947">
    <property type="component" value="Unassembled WGS sequence"/>
</dbReference>
<dbReference type="CDD" id="cd06127">
    <property type="entry name" value="DEDDh"/>
    <property type="match status" value="1"/>
</dbReference>
<dbReference type="EMBL" id="JH660642">
    <property type="protein sequence ID" value="EIM28999.1"/>
    <property type="molecule type" value="Genomic_DNA"/>
</dbReference>
<dbReference type="Pfam" id="PF00929">
    <property type="entry name" value="RNase_T"/>
    <property type="match status" value="1"/>
</dbReference>
<proteinExistence type="predicted"/>
<name>I4YYF7_9HYPH</name>
<dbReference type="OrthoDB" id="9803913at2"/>
<dbReference type="AlphaFoldDB" id="I4YYF7"/>
<evidence type="ECO:0000256" key="2">
    <source>
        <dbReference type="ARBA" id="ARBA00022801"/>
    </source>
</evidence>
<dbReference type="STRING" id="864069.MicloDRAFT_00026540"/>
<dbReference type="GO" id="GO:0008408">
    <property type="term" value="F:3'-5' exonuclease activity"/>
    <property type="evidence" value="ECO:0007669"/>
    <property type="project" value="TreeGrafter"/>
</dbReference>
<evidence type="ECO:0000313" key="5">
    <source>
        <dbReference type="EMBL" id="EIM28999.1"/>
    </source>
</evidence>
<sequence>MTRHVVIDVETAQPYDHIVEIAAVEVLGNAISPRSLQRRIKPRSAMSRFCYAVHGISLKDLQNDPYFEEMVPELVEFVGEATIVAHNYVYEYNTLKREFERAARPVFPRERFSCTMAMAKRSGLPGKLRQACSQIGISVTHLRNEHDALNDALLAAHLFLKLNRNQYPSNLPSVVRRRSSLAKKST</sequence>
<protein>
    <submittedName>
        <fullName evidence="5">DNA polymerase III epsilon subunit-like 3'-5' exonuclease</fullName>
    </submittedName>
</protein>
<organism evidence="5 6">
    <name type="scientific">Microvirga lotononidis</name>
    <dbReference type="NCBI Taxonomy" id="864069"/>
    <lineage>
        <taxon>Bacteria</taxon>
        <taxon>Pseudomonadati</taxon>
        <taxon>Pseudomonadota</taxon>
        <taxon>Alphaproteobacteria</taxon>
        <taxon>Hyphomicrobiales</taxon>
        <taxon>Methylobacteriaceae</taxon>
        <taxon>Microvirga</taxon>
    </lineage>
</organism>
<dbReference type="InterPro" id="IPR036397">
    <property type="entry name" value="RNaseH_sf"/>
</dbReference>
<evidence type="ECO:0000259" key="4">
    <source>
        <dbReference type="SMART" id="SM00479"/>
    </source>
</evidence>
<dbReference type="Gene3D" id="3.30.420.10">
    <property type="entry name" value="Ribonuclease H-like superfamily/Ribonuclease H"/>
    <property type="match status" value="1"/>
</dbReference>
<evidence type="ECO:0000256" key="3">
    <source>
        <dbReference type="ARBA" id="ARBA00022839"/>
    </source>
</evidence>
<dbReference type="SUPFAM" id="SSF53098">
    <property type="entry name" value="Ribonuclease H-like"/>
    <property type="match status" value="1"/>
</dbReference>
<keyword evidence="3 5" id="KW-0269">Exonuclease</keyword>
<keyword evidence="1" id="KW-0540">Nuclease</keyword>
<reference evidence="5 6" key="1">
    <citation type="submission" date="2012-02" db="EMBL/GenBank/DDBJ databases">
        <title>Improved High-Quality Draft sequence of Microvirga sp. WSM3557.</title>
        <authorList>
            <consortium name="US DOE Joint Genome Institute"/>
            <person name="Lucas S."/>
            <person name="Han J."/>
            <person name="Lapidus A."/>
            <person name="Cheng J.-F."/>
            <person name="Goodwin L."/>
            <person name="Pitluck S."/>
            <person name="Peters L."/>
            <person name="Zhang X."/>
            <person name="Detter J.C."/>
            <person name="Han C."/>
            <person name="Tapia R."/>
            <person name="Land M."/>
            <person name="Hauser L."/>
            <person name="Kyrpides N."/>
            <person name="Ivanova N."/>
            <person name="Pagani I."/>
            <person name="Brau L."/>
            <person name="Yates R."/>
            <person name="O'Hara G."/>
            <person name="Rui T."/>
            <person name="Howieson J."/>
            <person name="Reeve W."/>
            <person name="Woyke T."/>
        </authorList>
    </citation>
    <scope>NUCLEOTIDE SEQUENCE [LARGE SCALE GENOMIC DNA]</scope>
    <source>
        <strain evidence="5 6">WSM3557</strain>
    </source>
</reference>
<dbReference type="InterPro" id="IPR012337">
    <property type="entry name" value="RNaseH-like_sf"/>
</dbReference>